<feature type="repeat" description="TPR" evidence="1">
    <location>
        <begin position="19"/>
        <end position="52"/>
    </location>
</feature>
<dbReference type="OrthoDB" id="2364593at2"/>
<reference evidence="3" key="3">
    <citation type="submission" date="2017-03" db="EMBL/GenBank/DDBJ databases">
        <authorList>
            <person name="Dastager S.G."/>
            <person name="Neurgaonkar P.S."/>
            <person name="Dharne M.S."/>
        </authorList>
    </citation>
    <scope>NUCLEOTIDE SEQUENCE</scope>
    <source>
        <strain evidence="3">DSM 25145</strain>
    </source>
</reference>
<dbReference type="SUPFAM" id="SSF48452">
    <property type="entry name" value="TPR-like"/>
    <property type="match status" value="1"/>
</dbReference>
<dbReference type="EMBL" id="FTLX01000001">
    <property type="protein sequence ID" value="SIQ10851.1"/>
    <property type="molecule type" value="Genomic_DNA"/>
</dbReference>
<dbReference type="AlphaFoldDB" id="A0A1N6Q2P1"/>
<dbReference type="Proteomes" id="UP000186385">
    <property type="component" value="Unassembled WGS sequence"/>
</dbReference>
<evidence type="ECO:0000313" key="3">
    <source>
        <dbReference type="EMBL" id="OXS80566.1"/>
    </source>
</evidence>
<sequence length="315" mass="36142">MKRKNRKQSGNIVPFPGTSARLEQQGQQALEEKRFDEAIRCYSEALRFDDSRQEELKMALLIAYHESGSHEEGIELSRDMLLKGEGHYFDVLDLHVLMLIQRKRYKEVADTLSVLMEEGLPSDRYEHFAHLKALADRMSVKKETVLFRTEDGLQEKMMKLAELGKTDAAPFEKELIQLVQNEAEHPFIQTIALGLLREIGTAEKITVKKMQREKDLVPVLTDEAFQQPFFQSVIDGLDQRAGQDNPALYEQAAELVKQYQFLLHPFDPEVSPEKWVEAVLLKLNAMYEQDAEKTEDAEVAKALAVMKELDEISAF</sequence>
<gene>
    <name evidence="3" type="ORF">B1B05_03545</name>
    <name evidence="4" type="ORF">SAMN05443094_101727</name>
</gene>
<name>A0A1N6Q2P1_9BACI</name>
<reference evidence="4 5" key="1">
    <citation type="submission" date="2017-01" db="EMBL/GenBank/DDBJ databases">
        <authorList>
            <person name="Mah S.A."/>
            <person name="Swanson W.J."/>
            <person name="Moy G.W."/>
            <person name="Vacquier V.D."/>
        </authorList>
    </citation>
    <scope>NUCLEOTIDE SEQUENCE [LARGE SCALE GENOMIC DNA]</scope>
    <source>
        <strain evidence="4 5">NIO-1016</strain>
    </source>
</reference>
<evidence type="ECO:0008006" key="7">
    <source>
        <dbReference type="Google" id="ProtNLM"/>
    </source>
</evidence>
<evidence type="ECO:0000256" key="1">
    <source>
        <dbReference type="PROSITE-ProRule" id="PRU00339"/>
    </source>
</evidence>
<evidence type="ECO:0000256" key="2">
    <source>
        <dbReference type="SAM" id="MobiDB-lite"/>
    </source>
</evidence>
<dbReference type="EMBL" id="MWSK01000001">
    <property type="protein sequence ID" value="OXS80566.1"/>
    <property type="molecule type" value="Genomic_DNA"/>
</dbReference>
<dbReference type="PROSITE" id="PS50005">
    <property type="entry name" value="TPR"/>
    <property type="match status" value="1"/>
</dbReference>
<dbReference type="InterPro" id="IPR011990">
    <property type="entry name" value="TPR-like_helical_dom_sf"/>
</dbReference>
<keyword evidence="1" id="KW-0802">TPR repeat</keyword>
<protein>
    <recommendedName>
        <fullName evidence="7">Tetratricopeptide repeat-containing protein</fullName>
    </recommendedName>
</protein>
<dbReference type="STRING" id="1017273.SAMN05443094_101727"/>
<dbReference type="InterPro" id="IPR019734">
    <property type="entry name" value="TPR_rpt"/>
</dbReference>
<evidence type="ECO:0000313" key="6">
    <source>
        <dbReference type="Proteomes" id="UP000215545"/>
    </source>
</evidence>
<evidence type="ECO:0000313" key="5">
    <source>
        <dbReference type="Proteomes" id="UP000186385"/>
    </source>
</evidence>
<accession>A0A1N6Q2P1</accession>
<feature type="region of interest" description="Disordered" evidence="2">
    <location>
        <begin position="1"/>
        <end position="24"/>
    </location>
</feature>
<keyword evidence="6" id="KW-1185">Reference proteome</keyword>
<reference evidence="6" key="2">
    <citation type="submission" date="2017-03" db="EMBL/GenBank/DDBJ databases">
        <title>Bacillus sp. V-88(T) DSM27956, whole genome shotgun sequencing project.</title>
        <authorList>
            <person name="Dastager S.G."/>
            <person name="Neurgaonkar P.S."/>
            <person name="Dharne M.S."/>
        </authorList>
    </citation>
    <scope>NUCLEOTIDE SEQUENCE [LARGE SCALE GENOMIC DNA]</scope>
    <source>
        <strain evidence="6">DSM 25145</strain>
    </source>
</reference>
<organism evidence="4 5">
    <name type="scientific">Domibacillus enclensis</name>
    <dbReference type="NCBI Taxonomy" id="1017273"/>
    <lineage>
        <taxon>Bacteria</taxon>
        <taxon>Bacillati</taxon>
        <taxon>Bacillota</taxon>
        <taxon>Bacilli</taxon>
        <taxon>Bacillales</taxon>
        <taxon>Bacillaceae</taxon>
        <taxon>Domibacillus</taxon>
    </lineage>
</organism>
<proteinExistence type="predicted"/>
<evidence type="ECO:0000313" key="4">
    <source>
        <dbReference type="EMBL" id="SIQ10851.1"/>
    </source>
</evidence>
<dbReference type="RefSeq" id="WP_045852394.1">
    <property type="nucleotide sequence ID" value="NZ_FTLX01000001.1"/>
</dbReference>
<dbReference type="Gene3D" id="1.25.40.10">
    <property type="entry name" value="Tetratricopeptide repeat domain"/>
    <property type="match status" value="1"/>
</dbReference>
<dbReference type="Proteomes" id="UP000215545">
    <property type="component" value="Unassembled WGS sequence"/>
</dbReference>